<comment type="caution">
    <text evidence="1">The sequence shown here is derived from an EMBL/GenBank/DDBJ whole genome shotgun (WGS) entry which is preliminary data.</text>
</comment>
<reference evidence="1" key="1">
    <citation type="submission" date="2020-11" db="EMBL/GenBank/DDBJ databases">
        <authorList>
            <consortium name="DOE Joint Genome Institute"/>
            <person name="Ahrendt S."/>
            <person name="Riley R."/>
            <person name="Andreopoulos W."/>
            <person name="Labutti K."/>
            <person name="Pangilinan J."/>
            <person name="Ruiz-Duenas F.J."/>
            <person name="Barrasa J.M."/>
            <person name="Sanchez-Garcia M."/>
            <person name="Camarero S."/>
            <person name="Miyauchi S."/>
            <person name="Serrano A."/>
            <person name="Linde D."/>
            <person name="Babiker R."/>
            <person name="Drula E."/>
            <person name="Ayuso-Fernandez I."/>
            <person name="Pacheco R."/>
            <person name="Padilla G."/>
            <person name="Ferreira P."/>
            <person name="Barriuso J."/>
            <person name="Kellner H."/>
            <person name="Castanera R."/>
            <person name="Alfaro M."/>
            <person name="Ramirez L."/>
            <person name="Pisabarro A.G."/>
            <person name="Kuo A."/>
            <person name="Tritt A."/>
            <person name="Lipzen A."/>
            <person name="He G."/>
            <person name="Yan M."/>
            <person name="Ng V."/>
            <person name="Cullen D."/>
            <person name="Martin F."/>
            <person name="Rosso M.-N."/>
            <person name="Henrissat B."/>
            <person name="Hibbett D."/>
            <person name="Martinez A.T."/>
            <person name="Grigoriev I.V."/>
        </authorList>
    </citation>
    <scope>NUCLEOTIDE SEQUENCE</scope>
    <source>
        <strain evidence="1">CBS 247.69</strain>
    </source>
</reference>
<proteinExistence type="predicted"/>
<gene>
    <name evidence="1" type="ORF">BDZ94DRAFT_1308629</name>
</gene>
<evidence type="ECO:0000313" key="1">
    <source>
        <dbReference type="EMBL" id="KAF9463732.1"/>
    </source>
</evidence>
<evidence type="ECO:0000313" key="2">
    <source>
        <dbReference type="Proteomes" id="UP000807353"/>
    </source>
</evidence>
<accession>A0A9P6CFA6</accession>
<sequence length="203" mass="23114">MSEPPINVYYTHPFSAAGKRHLESLFSNISEWKTFNYILYNEAHNGLSPLQLFQHLGRTWSDRQYAVIVDQRTATEIGTSASLTAAVAASWQITLNDEWDLYRGSQDLESMPEGERNTFLRGLAEQRANREAQESGGEEWFWEPNSEQKGVEAILWQVKSVRADLSGVDYISSVYDVKDIRDMHLHFKLSADNNNGVFSAPHT</sequence>
<protein>
    <submittedName>
        <fullName evidence="1">Uncharacterized protein</fullName>
    </submittedName>
</protein>
<keyword evidence="2" id="KW-1185">Reference proteome</keyword>
<dbReference type="Proteomes" id="UP000807353">
    <property type="component" value="Unassembled WGS sequence"/>
</dbReference>
<dbReference type="EMBL" id="MU150260">
    <property type="protein sequence ID" value="KAF9463732.1"/>
    <property type="molecule type" value="Genomic_DNA"/>
</dbReference>
<organism evidence="1 2">
    <name type="scientific">Collybia nuda</name>
    <dbReference type="NCBI Taxonomy" id="64659"/>
    <lineage>
        <taxon>Eukaryota</taxon>
        <taxon>Fungi</taxon>
        <taxon>Dikarya</taxon>
        <taxon>Basidiomycota</taxon>
        <taxon>Agaricomycotina</taxon>
        <taxon>Agaricomycetes</taxon>
        <taxon>Agaricomycetidae</taxon>
        <taxon>Agaricales</taxon>
        <taxon>Tricholomatineae</taxon>
        <taxon>Clitocybaceae</taxon>
        <taxon>Collybia</taxon>
    </lineage>
</organism>
<dbReference type="AlphaFoldDB" id="A0A9P6CFA6"/>
<dbReference type="OrthoDB" id="3039544at2759"/>
<name>A0A9P6CFA6_9AGAR</name>